<evidence type="ECO:0000313" key="8">
    <source>
        <dbReference type="Proteomes" id="UP000019027"/>
    </source>
</evidence>
<dbReference type="GO" id="GO:0015093">
    <property type="term" value="F:ferrous iron transmembrane transporter activity"/>
    <property type="evidence" value="ECO:0007669"/>
    <property type="project" value="TreeGrafter"/>
</dbReference>
<evidence type="ECO:0000256" key="6">
    <source>
        <dbReference type="SAM" id="Phobius"/>
    </source>
</evidence>
<dbReference type="EMBL" id="CP006965">
    <property type="protein sequence ID" value="AHF80246.1"/>
    <property type="molecule type" value="Genomic_DNA"/>
</dbReference>
<evidence type="ECO:0000256" key="4">
    <source>
        <dbReference type="ARBA" id="ARBA00022989"/>
    </source>
</evidence>
<feature type="transmembrane region" description="Helical" evidence="6">
    <location>
        <begin position="111"/>
        <end position="132"/>
    </location>
</feature>
<feature type="transmembrane region" description="Helical" evidence="6">
    <location>
        <begin position="39"/>
        <end position="61"/>
    </location>
</feature>
<dbReference type="RefSeq" id="WP_042680615.1">
    <property type="nucleotide sequence ID" value="NZ_CP006965.1"/>
</dbReference>
<organism evidence="7 8">
    <name type="scientific">Thermococcus paralvinellae</name>
    <dbReference type="NCBI Taxonomy" id="582419"/>
    <lineage>
        <taxon>Archaea</taxon>
        <taxon>Methanobacteriati</taxon>
        <taxon>Methanobacteriota</taxon>
        <taxon>Thermococci</taxon>
        <taxon>Thermococcales</taxon>
        <taxon>Thermococcaceae</taxon>
        <taxon>Thermococcus</taxon>
    </lineage>
</organism>
<dbReference type="PANTHER" id="PTHR31632">
    <property type="entry name" value="IRON TRANSPORTER FTH1"/>
    <property type="match status" value="1"/>
</dbReference>
<keyword evidence="4 6" id="KW-1133">Transmembrane helix</keyword>
<evidence type="ECO:0000256" key="5">
    <source>
        <dbReference type="ARBA" id="ARBA00023136"/>
    </source>
</evidence>
<proteinExistence type="inferred from homology"/>
<accession>W0I2G7</accession>
<name>W0I2G7_9EURY</name>
<evidence type="ECO:0000256" key="1">
    <source>
        <dbReference type="ARBA" id="ARBA00004141"/>
    </source>
</evidence>
<dbReference type="InterPro" id="IPR004923">
    <property type="entry name" value="FTR1/Fip1/EfeU"/>
</dbReference>
<evidence type="ECO:0000313" key="7">
    <source>
        <dbReference type="EMBL" id="AHF80246.1"/>
    </source>
</evidence>
<comment type="subcellular location">
    <subcellularLocation>
        <location evidence="1">Membrane</location>
        <topology evidence="1">Multi-pass membrane protein</topology>
    </subcellularLocation>
</comment>
<dbReference type="PANTHER" id="PTHR31632:SF2">
    <property type="entry name" value="PLASMA MEMBRANE IRON PERMEASE"/>
    <property type="match status" value="1"/>
</dbReference>
<dbReference type="KEGG" id="ths:TES1_0860"/>
<dbReference type="AlphaFoldDB" id="W0I2G7"/>
<comment type="similarity">
    <text evidence="2">Belongs to the oxidase-dependent Fe transporter (OFeT) (TC 9.A.10.1) family.</text>
</comment>
<dbReference type="GeneID" id="24907481"/>
<gene>
    <name evidence="7" type="ORF">TES1_0860</name>
</gene>
<protein>
    <submittedName>
        <fullName evidence="7">Uncharacterized protein</fullName>
    </submittedName>
</protein>
<feature type="transmembrane region" description="Helical" evidence="6">
    <location>
        <begin position="224"/>
        <end position="243"/>
    </location>
</feature>
<reference evidence="7 8" key="1">
    <citation type="journal article" date="2014" name="Int. J. Syst. Evol. Microbiol.">
        <title>Thermococcus paralvinellae sp. nov. and Thermococcus cleftensis sp. nov. of hyperthermophilic heterotrophs from deep-sea hydrothermal vents.</title>
        <authorList>
            <person name="Hensley S.A."/>
            <person name="Jung J.H."/>
            <person name="Park C.S."/>
            <person name="Holden J.F."/>
        </authorList>
    </citation>
    <scope>NUCLEOTIDE SEQUENCE [LARGE SCALE GENOMIC DNA]</scope>
    <source>
        <strain evidence="7 8">ES1</strain>
    </source>
</reference>
<feature type="transmembrane region" description="Helical" evidence="6">
    <location>
        <begin position="144"/>
        <end position="162"/>
    </location>
</feature>
<evidence type="ECO:0000256" key="2">
    <source>
        <dbReference type="ARBA" id="ARBA00008333"/>
    </source>
</evidence>
<dbReference type="Pfam" id="PF03239">
    <property type="entry name" value="FTR1"/>
    <property type="match status" value="1"/>
</dbReference>
<dbReference type="HOGENOM" id="CLU_077905_0_1_2"/>
<dbReference type="STRING" id="582419.TES1_0860"/>
<dbReference type="OrthoDB" id="99335at2157"/>
<keyword evidence="5 6" id="KW-0472">Membrane</keyword>
<feature type="transmembrane region" description="Helical" evidence="6">
    <location>
        <begin position="73"/>
        <end position="90"/>
    </location>
</feature>
<feature type="transmembrane region" description="Helical" evidence="6">
    <location>
        <begin position="174"/>
        <end position="192"/>
    </location>
</feature>
<keyword evidence="8" id="KW-1185">Reference proteome</keyword>
<keyword evidence="3 6" id="KW-0812">Transmembrane</keyword>
<feature type="transmembrane region" description="Helical" evidence="6">
    <location>
        <begin position="6"/>
        <end position="27"/>
    </location>
</feature>
<dbReference type="Proteomes" id="UP000019027">
    <property type="component" value="Chromosome"/>
</dbReference>
<sequence>MNIGAFLITFRESLEAAIIGTIIIAYLKRTKREQQIKSVWTGLGLSVLASFALGVAVLKIYGGLEEKELFEGLASYLAVIVLTSMIYWMATKGANIKEEIESKVSQAINPLALTAFTFIVVFREGLETVLFLTPFATQDLSGTLLDLILGLAGALGLAYLIYGIGMRINMRTFFYYSSILLIFVAAGLLGYGTHELIEFAEEEGISLGWFAQTAYDLGIPKDSIWYHKGAVGSIFAVLFGYSTKMEWGRLILQSGYMVFALHLVMRAYKKEPQLSLQGQRGVLREGT</sequence>
<evidence type="ECO:0000256" key="3">
    <source>
        <dbReference type="ARBA" id="ARBA00022692"/>
    </source>
</evidence>
<dbReference type="GO" id="GO:0033573">
    <property type="term" value="C:high-affinity iron permease complex"/>
    <property type="evidence" value="ECO:0007669"/>
    <property type="project" value="InterPro"/>
</dbReference>